<reference evidence="2 3" key="1">
    <citation type="journal article" date="2012" name="J. Bacteriol.">
        <title>Draft Genome Sequence of Novosphingobium nitrogenifigens Y88T.</title>
        <authorList>
            <person name="Strabala T.J."/>
            <person name="Macdonald L."/>
            <person name="Liu V."/>
            <person name="Smit A.M."/>
        </authorList>
    </citation>
    <scope>NUCLEOTIDE SEQUENCE [LARGE SCALE GENOMIC DNA]</scope>
    <source>
        <strain evidence="2 3">DSM 19370</strain>
    </source>
</reference>
<dbReference type="STRING" id="983920.Y88_0104"/>
<organism evidence="2 3">
    <name type="scientific">Novosphingobium nitrogenifigens DSM 19370</name>
    <dbReference type="NCBI Taxonomy" id="983920"/>
    <lineage>
        <taxon>Bacteria</taxon>
        <taxon>Pseudomonadati</taxon>
        <taxon>Pseudomonadota</taxon>
        <taxon>Alphaproteobacteria</taxon>
        <taxon>Sphingomonadales</taxon>
        <taxon>Sphingomonadaceae</taxon>
        <taxon>Novosphingobium</taxon>
    </lineage>
</organism>
<evidence type="ECO:0000313" key="3">
    <source>
        <dbReference type="Proteomes" id="UP000004728"/>
    </source>
</evidence>
<accession>F1ZB81</accession>
<feature type="domain" description="Putative DNA-binding" evidence="1">
    <location>
        <begin position="11"/>
        <end position="99"/>
    </location>
</feature>
<dbReference type="HOGENOM" id="CLU_086594_1_0_5"/>
<dbReference type="RefSeq" id="WP_008067479.1">
    <property type="nucleotide sequence ID" value="NZ_AQWK01000006.1"/>
</dbReference>
<dbReference type="InParanoid" id="F1ZB81"/>
<dbReference type="InterPro" id="IPR018640">
    <property type="entry name" value="DUF2063"/>
</dbReference>
<dbReference type="EMBL" id="AEWJ01000044">
    <property type="protein sequence ID" value="EGD58052.1"/>
    <property type="molecule type" value="Genomic_DNA"/>
</dbReference>
<sequence>MSTPTILPLAELQRRFCAWLREPDEDRASEQAAVLGVGPGLSVYQNNYRVTLVEALRETHGRAALYLGESDFDAAAAHHVDARPPSSWTLDAYGDGFPDTLTALWPDRPEAGELAMIDRAVGDTFVAPDAEPIAPAALGEVDWDTARITLVPSLLLLEIATNADELWLALTHDEGAHDEGSPASQILPQPQTLVIWRQGFEPVLRRADAMETRVMRQCAQGLTFAEICADLAGDHDEDVAVNMAGTLLGQWLGEGLVAAIG</sequence>
<name>F1ZB81_9SPHN</name>
<evidence type="ECO:0000259" key="1">
    <source>
        <dbReference type="Pfam" id="PF09836"/>
    </source>
</evidence>
<comment type="caution">
    <text evidence="2">The sequence shown here is derived from an EMBL/GenBank/DDBJ whole genome shotgun (WGS) entry which is preliminary data.</text>
</comment>
<dbReference type="Proteomes" id="UP000004728">
    <property type="component" value="Unassembled WGS sequence"/>
</dbReference>
<dbReference type="OrthoDB" id="343356at2"/>
<dbReference type="Pfam" id="PF09836">
    <property type="entry name" value="DUF2063"/>
    <property type="match status" value="1"/>
</dbReference>
<dbReference type="eggNOG" id="COG3219">
    <property type="taxonomic scope" value="Bacteria"/>
</dbReference>
<proteinExistence type="predicted"/>
<protein>
    <recommendedName>
        <fullName evidence="1">Putative DNA-binding domain-containing protein</fullName>
    </recommendedName>
</protein>
<evidence type="ECO:0000313" key="2">
    <source>
        <dbReference type="EMBL" id="EGD58052.1"/>
    </source>
</evidence>
<gene>
    <name evidence="2" type="ORF">Y88_0104</name>
</gene>
<dbReference type="AlphaFoldDB" id="F1ZB81"/>
<keyword evidence="3" id="KW-1185">Reference proteome</keyword>